<dbReference type="SUPFAM" id="SSF56024">
    <property type="entry name" value="Phospholipase D/nuclease"/>
    <property type="match status" value="1"/>
</dbReference>
<gene>
    <name evidence="2" type="ORF">VSP9026_01479</name>
</gene>
<protein>
    <submittedName>
        <fullName evidence="2">Cardiolipin synthetase</fullName>
    </submittedName>
</protein>
<organism evidence="2 3">
    <name type="scientific">Vibrio spartinae</name>
    <dbReference type="NCBI Taxonomy" id="1918945"/>
    <lineage>
        <taxon>Bacteria</taxon>
        <taxon>Pseudomonadati</taxon>
        <taxon>Pseudomonadota</taxon>
        <taxon>Gammaproteobacteria</taxon>
        <taxon>Vibrionales</taxon>
        <taxon>Vibrionaceae</taxon>
        <taxon>Vibrio</taxon>
    </lineage>
</organism>
<dbReference type="GO" id="GO:0030572">
    <property type="term" value="F:phosphatidyltransferase activity"/>
    <property type="evidence" value="ECO:0007669"/>
    <property type="project" value="UniProtKB-ARBA"/>
</dbReference>
<evidence type="ECO:0000259" key="1">
    <source>
        <dbReference type="PROSITE" id="PS50035"/>
    </source>
</evidence>
<dbReference type="CDD" id="cd09113">
    <property type="entry name" value="PLDc_ymdC_like_2"/>
    <property type="match status" value="1"/>
</dbReference>
<dbReference type="RefSeq" id="WP_235862157.1">
    <property type="nucleotide sequence ID" value="NZ_AP024907.1"/>
</dbReference>
<dbReference type="PANTHER" id="PTHR21248">
    <property type="entry name" value="CARDIOLIPIN SYNTHASE"/>
    <property type="match status" value="1"/>
</dbReference>
<feature type="domain" description="PLD phosphodiesterase" evidence="1">
    <location>
        <begin position="137"/>
        <end position="160"/>
    </location>
</feature>
<dbReference type="Proteomes" id="UP000184774">
    <property type="component" value="Unassembled WGS sequence"/>
</dbReference>
<dbReference type="InterPro" id="IPR025202">
    <property type="entry name" value="PLD-like_dom"/>
</dbReference>
<name>A0A1N6M2Y4_9VIBR</name>
<dbReference type="PANTHER" id="PTHR21248:SF12">
    <property type="entry name" value="CARDIOLIPIN SYNTHASE C"/>
    <property type="match status" value="1"/>
</dbReference>
<dbReference type="Gene3D" id="3.30.870.10">
    <property type="entry name" value="Endonuclease Chain A"/>
    <property type="match status" value="1"/>
</dbReference>
<dbReference type="GO" id="GO:0032049">
    <property type="term" value="P:cardiolipin biosynthetic process"/>
    <property type="evidence" value="ECO:0007669"/>
    <property type="project" value="UniProtKB-ARBA"/>
</dbReference>
<dbReference type="EMBL" id="FSSB01000009">
    <property type="protein sequence ID" value="SIO93803.1"/>
    <property type="molecule type" value="Genomic_DNA"/>
</dbReference>
<evidence type="ECO:0000313" key="2">
    <source>
        <dbReference type="EMBL" id="SIO93803.1"/>
    </source>
</evidence>
<reference evidence="2 3" key="1">
    <citation type="submission" date="2016-12" db="EMBL/GenBank/DDBJ databases">
        <authorList>
            <person name="Song W.-J."/>
            <person name="Kurnit D.M."/>
        </authorList>
    </citation>
    <scope>NUCLEOTIDE SEQUENCE [LARGE SCALE GENOMIC DNA]</scope>
    <source>
        <strain evidence="2 3">CECT 9026</strain>
    </source>
</reference>
<dbReference type="InterPro" id="IPR001736">
    <property type="entry name" value="PLipase_D/transphosphatidylase"/>
</dbReference>
<dbReference type="AlphaFoldDB" id="A0A1N6M2Y4"/>
<accession>A0A1N6M2Y4</accession>
<sequence>MRLVLFINHVEYISDIPGKNDRKHFLGGGSITKDKLVELAEQATDSIIIQTPYLITTKRDRAFLHKLVNKGGKIKILTNSLASNDNLEAFSGYQRNRDALLDIGIEIYEFRPDVRIRQRVMSDHMYKRLPSVPIFGLHTKTMTIDDNITVIGTYNFDPPQC</sequence>
<proteinExistence type="predicted"/>
<evidence type="ECO:0000313" key="3">
    <source>
        <dbReference type="Proteomes" id="UP000184774"/>
    </source>
</evidence>
<dbReference type="PROSITE" id="PS50035">
    <property type="entry name" value="PLD"/>
    <property type="match status" value="1"/>
</dbReference>
<dbReference type="Pfam" id="PF13091">
    <property type="entry name" value="PLDc_2"/>
    <property type="match status" value="1"/>
</dbReference>